<sequence length="91" mass="10053">MFWLSSILGLALLSISAFSGYQNTRFISPDAGRLPPYVVAVIMLVFACGIGLLFSAWHWQSRRVRPGIIFFVGSGVAFFVAPWILIMLLAC</sequence>
<evidence type="ECO:0000313" key="2">
    <source>
        <dbReference type="EMBL" id="TWU52051.1"/>
    </source>
</evidence>
<name>A0A5C6EXU6_9BACT</name>
<feature type="transmembrane region" description="Helical" evidence="1">
    <location>
        <begin position="68"/>
        <end position="90"/>
    </location>
</feature>
<proteinExistence type="predicted"/>
<dbReference type="EMBL" id="SJPX01000003">
    <property type="protein sequence ID" value="TWU52051.1"/>
    <property type="molecule type" value="Genomic_DNA"/>
</dbReference>
<gene>
    <name evidence="2" type="ORF">Poly59_36480</name>
</gene>
<dbReference type="AlphaFoldDB" id="A0A5C6EXU6"/>
<protein>
    <submittedName>
        <fullName evidence="2">Uncharacterized protein</fullName>
    </submittedName>
</protein>
<keyword evidence="3" id="KW-1185">Reference proteome</keyword>
<evidence type="ECO:0000313" key="3">
    <source>
        <dbReference type="Proteomes" id="UP000317977"/>
    </source>
</evidence>
<accession>A0A5C6EXU6</accession>
<keyword evidence="1" id="KW-0812">Transmembrane</keyword>
<organism evidence="2 3">
    <name type="scientific">Rubripirellula reticaptiva</name>
    <dbReference type="NCBI Taxonomy" id="2528013"/>
    <lineage>
        <taxon>Bacteria</taxon>
        <taxon>Pseudomonadati</taxon>
        <taxon>Planctomycetota</taxon>
        <taxon>Planctomycetia</taxon>
        <taxon>Pirellulales</taxon>
        <taxon>Pirellulaceae</taxon>
        <taxon>Rubripirellula</taxon>
    </lineage>
</organism>
<dbReference type="Proteomes" id="UP000317977">
    <property type="component" value="Unassembled WGS sequence"/>
</dbReference>
<evidence type="ECO:0000256" key="1">
    <source>
        <dbReference type="SAM" id="Phobius"/>
    </source>
</evidence>
<keyword evidence="1" id="KW-1133">Transmembrane helix</keyword>
<keyword evidence="1" id="KW-0472">Membrane</keyword>
<feature type="transmembrane region" description="Helical" evidence="1">
    <location>
        <begin position="36"/>
        <end position="56"/>
    </location>
</feature>
<comment type="caution">
    <text evidence="2">The sequence shown here is derived from an EMBL/GenBank/DDBJ whole genome shotgun (WGS) entry which is preliminary data.</text>
</comment>
<reference evidence="2 3" key="1">
    <citation type="submission" date="2019-02" db="EMBL/GenBank/DDBJ databases">
        <title>Deep-cultivation of Planctomycetes and their phenomic and genomic characterization uncovers novel biology.</title>
        <authorList>
            <person name="Wiegand S."/>
            <person name="Jogler M."/>
            <person name="Boedeker C."/>
            <person name="Pinto D."/>
            <person name="Vollmers J."/>
            <person name="Rivas-Marin E."/>
            <person name="Kohn T."/>
            <person name="Peeters S.H."/>
            <person name="Heuer A."/>
            <person name="Rast P."/>
            <person name="Oberbeckmann S."/>
            <person name="Bunk B."/>
            <person name="Jeske O."/>
            <person name="Meyerdierks A."/>
            <person name="Storesund J.E."/>
            <person name="Kallscheuer N."/>
            <person name="Luecker S."/>
            <person name="Lage O.M."/>
            <person name="Pohl T."/>
            <person name="Merkel B.J."/>
            <person name="Hornburger P."/>
            <person name="Mueller R.-W."/>
            <person name="Bruemmer F."/>
            <person name="Labrenz M."/>
            <person name="Spormann A.M."/>
            <person name="Op Den Camp H."/>
            <person name="Overmann J."/>
            <person name="Amann R."/>
            <person name="Jetten M.S.M."/>
            <person name="Mascher T."/>
            <person name="Medema M.H."/>
            <person name="Devos D.P."/>
            <person name="Kaster A.-K."/>
            <person name="Ovreas L."/>
            <person name="Rohde M."/>
            <person name="Galperin M.Y."/>
            <person name="Jogler C."/>
        </authorList>
    </citation>
    <scope>NUCLEOTIDE SEQUENCE [LARGE SCALE GENOMIC DNA]</scope>
    <source>
        <strain evidence="2 3">Poly59</strain>
    </source>
</reference>